<evidence type="ECO:0000256" key="1">
    <source>
        <dbReference type="SAM" id="MobiDB-lite"/>
    </source>
</evidence>
<dbReference type="AlphaFoldDB" id="A0A5N6C302"/>
<name>A0A5N6C302_9ACTN</name>
<evidence type="ECO:0000313" key="3">
    <source>
        <dbReference type="Proteomes" id="UP000313066"/>
    </source>
</evidence>
<proteinExistence type="predicted"/>
<gene>
    <name evidence="2" type="ORF">FH610_004235</name>
</gene>
<accession>A0A5N6C302</accession>
<comment type="caution">
    <text evidence="2">The sequence shown here is derived from an EMBL/GenBank/DDBJ whole genome shotgun (WGS) entry which is preliminary data.</text>
</comment>
<organism evidence="2 3">
    <name type="scientific">Microbispora catharanthi</name>
    <dbReference type="NCBI Taxonomy" id="1712871"/>
    <lineage>
        <taxon>Bacteria</taxon>
        <taxon>Bacillati</taxon>
        <taxon>Actinomycetota</taxon>
        <taxon>Actinomycetes</taxon>
        <taxon>Streptosporangiales</taxon>
        <taxon>Streptosporangiaceae</taxon>
        <taxon>Microbispora</taxon>
    </lineage>
</organism>
<keyword evidence="3" id="KW-1185">Reference proteome</keyword>
<feature type="compositionally biased region" description="Pro residues" evidence="1">
    <location>
        <begin position="1"/>
        <end position="51"/>
    </location>
</feature>
<dbReference type="Proteomes" id="UP000313066">
    <property type="component" value="Unassembled WGS sequence"/>
</dbReference>
<protein>
    <submittedName>
        <fullName evidence="2">Uncharacterized protein</fullName>
    </submittedName>
</protein>
<evidence type="ECO:0000313" key="2">
    <source>
        <dbReference type="EMBL" id="KAB8187156.1"/>
    </source>
</evidence>
<dbReference type="EMBL" id="VDMA02000002">
    <property type="protein sequence ID" value="KAB8187156.1"/>
    <property type="molecule type" value="Genomic_DNA"/>
</dbReference>
<sequence>MSRPAPAPQPPAPQPPAPQPPAPQPRAPQPRAPEPWAPPTPPPAPPAPAPEAPALSAPVKAPVKASACEVADARFPAVAFECSRICSTRQFHLCVTRGSRLGSPKSSRTCSPP</sequence>
<reference evidence="2 3" key="1">
    <citation type="submission" date="2019-10" db="EMBL/GenBank/DDBJ databases">
        <title>Nonomuraea sp. nov., isolated from Phyllanthus amarus.</title>
        <authorList>
            <person name="Klykleung N."/>
            <person name="Tanasupawat S."/>
        </authorList>
    </citation>
    <scope>NUCLEOTIDE SEQUENCE [LARGE SCALE GENOMIC DNA]</scope>
    <source>
        <strain evidence="2 3">CR1-09</strain>
    </source>
</reference>
<feature type="region of interest" description="Disordered" evidence="1">
    <location>
        <begin position="1"/>
        <end position="65"/>
    </location>
</feature>